<reference evidence="5 6" key="1">
    <citation type="submission" date="2017-07" db="EMBL/GenBank/DDBJ databases">
        <title>Annotated genome sequence of Bacterioplanes sanyensis isolated from Red Sea.</title>
        <authorList>
            <person name="Rehman Z.U."/>
        </authorList>
    </citation>
    <scope>NUCLEOTIDE SEQUENCE [LARGE SCALE GENOMIC DNA]</scope>
    <source>
        <strain evidence="5 6">NV9</strain>
    </source>
</reference>
<protein>
    <recommendedName>
        <fullName evidence="4">Solute-binding protein family 3/N-terminal domain-containing protein</fullName>
    </recommendedName>
</protein>
<dbReference type="RefSeq" id="WP_094061383.1">
    <property type="nucleotide sequence ID" value="NZ_CP022530.1"/>
</dbReference>
<accession>A0A222FNX5</accession>
<comment type="similarity">
    <text evidence="1">Belongs to the bacterial solute-binding protein 3 family.</text>
</comment>
<feature type="chain" id="PRO_5013256876" description="Solute-binding protein family 3/N-terminal domain-containing protein" evidence="3">
    <location>
        <begin position="18"/>
        <end position="252"/>
    </location>
</feature>
<evidence type="ECO:0000256" key="2">
    <source>
        <dbReference type="ARBA" id="ARBA00022729"/>
    </source>
</evidence>
<dbReference type="AlphaFoldDB" id="A0A222FNX5"/>
<proteinExistence type="inferred from homology"/>
<dbReference type="PANTHER" id="PTHR35936">
    <property type="entry name" value="MEMBRANE-BOUND LYTIC MUREIN TRANSGLYCOSYLASE F"/>
    <property type="match status" value="1"/>
</dbReference>
<sequence length="252" mass="28855">MLACCVLGLWWCPLLWADDLQTDTLKIASEEWRGYTNEDGSGLYWDIIRSALAGSALRPEFLTMPWKRAEMLVLNGDVDAIAGVYDEPDRFTIPRWHLMLEDPVALLAAPSVQLTVLLTLEQLAGRRISWIRGYDYHRTLLQGITVELLEVSQRVQAVRLVASERADFMIDYEAFIRQAANEQSIDLDAGYQIHILAPGKKLYLTFQKSEQGRRWAQQFDAGMEKLVQSGEIDRIYRKWAISHSNFGADEFQ</sequence>
<evidence type="ECO:0000256" key="1">
    <source>
        <dbReference type="ARBA" id="ARBA00010333"/>
    </source>
</evidence>
<dbReference type="KEGG" id="bsan:CHH28_16700"/>
<dbReference type="InterPro" id="IPR001638">
    <property type="entry name" value="Solute-binding_3/MltF_N"/>
</dbReference>
<evidence type="ECO:0000256" key="3">
    <source>
        <dbReference type="SAM" id="SignalP"/>
    </source>
</evidence>
<keyword evidence="2 3" id="KW-0732">Signal</keyword>
<evidence type="ECO:0000313" key="5">
    <source>
        <dbReference type="EMBL" id="ASP40214.1"/>
    </source>
</evidence>
<dbReference type="Gene3D" id="3.40.190.10">
    <property type="entry name" value="Periplasmic binding protein-like II"/>
    <property type="match status" value="2"/>
</dbReference>
<dbReference type="Proteomes" id="UP000202440">
    <property type="component" value="Chromosome"/>
</dbReference>
<organism evidence="5 6">
    <name type="scientific">Bacterioplanes sanyensis</name>
    <dbReference type="NCBI Taxonomy" id="1249553"/>
    <lineage>
        <taxon>Bacteria</taxon>
        <taxon>Pseudomonadati</taxon>
        <taxon>Pseudomonadota</taxon>
        <taxon>Gammaproteobacteria</taxon>
        <taxon>Oceanospirillales</taxon>
        <taxon>Oceanospirillaceae</taxon>
        <taxon>Bacterioplanes</taxon>
    </lineage>
</organism>
<evidence type="ECO:0000259" key="4">
    <source>
        <dbReference type="Pfam" id="PF00497"/>
    </source>
</evidence>
<dbReference type="Pfam" id="PF00497">
    <property type="entry name" value="SBP_bac_3"/>
    <property type="match status" value="1"/>
</dbReference>
<evidence type="ECO:0000313" key="6">
    <source>
        <dbReference type="Proteomes" id="UP000202440"/>
    </source>
</evidence>
<gene>
    <name evidence="5" type="ORF">CHH28_16700</name>
</gene>
<name>A0A222FNX5_9GAMM</name>
<dbReference type="PANTHER" id="PTHR35936:SF6">
    <property type="entry name" value="AMINO ACID ABC TRANSPORTER SUBSTRATE-BINDING PAAT FAMILY PROTEIN"/>
    <property type="match status" value="1"/>
</dbReference>
<feature type="domain" description="Solute-binding protein family 3/N-terminal" evidence="4">
    <location>
        <begin position="38"/>
        <end position="239"/>
    </location>
</feature>
<dbReference type="SUPFAM" id="SSF53850">
    <property type="entry name" value="Periplasmic binding protein-like II"/>
    <property type="match status" value="1"/>
</dbReference>
<dbReference type="EMBL" id="CP022530">
    <property type="protein sequence ID" value="ASP40214.1"/>
    <property type="molecule type" value="Genomic_DNA"/>
</dbReference>
<feature type="signal peptide" evidence="3">
    <location>
        <begin position="1"/>
        <end position="17"/>
    </location>
</feature>
<keyword evidence="6" id="KW-1185">Reference proteome</keyword>